<accession>K2M9R8</accession>
<dbReference type="Proteomes" id="UP000006786">
    <property type="component" value="Unassembled WGS sequence"/>
</dbReference>
<feature type="chain" id="PRO_5003864239" evidence="1">
    <location>
        <begin position="22"/>
        <end position="159"/>
    </location>
</feature>
<proteinExistence type="predicted"/>
<dbReference type="InterPro" id="IPR009333">
    <property type="entry name" value="DUF992"/>
</dbReference>
<evidence type="ECO:0000313" key="3">
    <source>
        <dbReference type="Proteomes" id="UP000006786"/>
    </source>
</evidence>
<protein>
    <submittedName>
        <fullName evidence="2">Uncharacterized protein</fullName>
    </submittedName>
</protein>
<dbReference type="STRING" id="391937.NA2_16837"/>
<feature type="signal peptide" evidence="1">
    <location>
        <begin position="1"/>
        <end position="21"/>
    </location>
</feature>
<dbReference type="AlphaFoldDB" id="K2M9R8"/>
<dbReference type="RefSeq" id="WP_008598258.1">
    <property type="nucleotide sequence ID" value="NZ_AMRM01000020.1"/>
</dbReference>
<dbReference type="EMBL" id="AMRM01000020">
    <property type="protein sequence ID" value="EKF17745.1"/>
    <property type="molecule type" value="Genomic_DNA"/>
</dbReference>
<dbReference type="OrthoDB" id="7362478at2"/>
<organism evidence="2 3">
    <name type="scientific">Nitratireductor pacificus pht-3B</name>
    <dbReference type="NCBI Taxonomy" id="391937"/>
    <lineage>
        <taxon>Bacteria</taxon>
        <taxon>Pseudomonadati</taxon>
        <taxon>Pseudomonadota</taxon>
        <taxon>Alphaproteobacteria</taxon>
        <taxon>Hyphomicrobiales</taxon>
        <taxon>Phyllobacteriaceae</taxon>
        <taxon>Nitratireductor</taxon>
    </lineage>
</organism>
<evidence type="ECO:0000313" key="2">
    <source>
        <dbReference type="EMBL" id="EKF17745.1"/>
    </source>
</evidence>
<keyword evidence="1" id="KW-0732">Signal</keyword>
<name>K2M9R8_9HYPH</name>
<comment type="caution">
    <text evidence="2">The sequence shown here is derived from an EMBL/GenBank/DDBJ whole genome shotgun (WGS) entry which is preliminary data.</text>
</comment>
<reference evidence="2 3" key="1">
    <citation type="journal article" date="2012" name="J. Bacteriol.">
        <title>Genome Sequence of Nitratireductor pacificus Type Strain pht-3B.</title>
        <authorList>
            <person name="Lai Q."/>
            <person name="Li G."/>
            <person name="Shao Z."/>
        </authorList>
    </citation>
    <scope>NUCLEOTIDE SEQUENCE [LARGE SCALE GENOMIC DNA]</scope>
    <source>
        <strain evidence="3">pht-3B</strain>
    </source>
</reference>
<dbReference type="Pfam" id="PF06186">
    <property type="entry name" value="DUF992"/>
    <property type="match status" value="1"/>
</dbReference>
<dbReference type="PATRIC" id="fig|391937.3.peg.3459"/>
<keyword evidence="3" id="KW-1185">Reference proteome</keyword>
<sequence length="159" mass="16078">MKKAIILATVLAASTAAPALAQERVELGVLDCVIEGGAGVVVASSKELACTFTPADEARPAENYFGVVNKFGLDVGVTDPAVLQWVVLAPTVDAYAPGALAGDFIGASAEISAGFGAGANILVSKESDSLMLQPVSLQGQTGINVALGVTEFQIRSSAE</sequence>
<dbReference type="eggNOG" id="ENOG5032SJ7">
    <property type="taxonomic scope" value="Bacteria"/>
</dbReference>
<gene>
    <name evidence="2" type="ORF">NA2_16837</name>
</gene>
<evidence type="ECO:0000256" key="1">
    <source>
        <dbReference type="SAM" id="SignalP"/>
    </source>
</evidence>